<protein>
    <submittedName>
        <fullName evidence="1">Uncharacterized protein</fullName>
    </submittedName>
</protein>
<sequence>MKWILLLQCLLVTNAYAAYPELFGASFSTSGIGNQANLNANDPSNNYYAPSVLGFSDKFNVLAQATSTATHFKPINNIVVTNSTNSTSGTTYGSAKTDYQKFYGSALHAAIPVGGKVHLGTLALSIFMPIGHLTQTNSGDAFLPEYVMFHSRYQRTSSYLNFARKWSDDFAWSLGAMLGFQATAEVKTNMSLNGASYGSWAKGQAKVSPSIAAIASVTKMFDTNSVYFTYQQEMKSNLKTTVFGEITNPNLALINSTLTSMIYYDPHTFRLGSTYIVGDAELYAGLEYQMWSNYKTPIMKVEKTSGAVVPSNNYEKITTRDTINPRLGIKYNWTDRWSTLLGAQYRMTPLKGDFSQAGNSIDVDTVVGTGGIQYRMVIWSKDVHLGASLQYHHLLEKHVTKADGQENGTAGSKLGAPGYDIGGYIIAGTFGVKFNF</sequence>
<evidence type="ECO:0000313" key="1">
    <source>
        <dbReference type="EMBL" id="AUN97285.1"/>
    </source>
</evidence>
<dbReference type="EMBL" id="CP025704">
    <property type="protein sequence ID" value="AUN97285.1"/>
    <property type="molecule type" value="Genomic_DNA"/>
</dbReference>
<dbReference type="KEGG" id="bsto:C0V70_03995"/>
<organism evidence="1 2">
    <name type="scientific">Bacteriovorax stolpii</name>
    <name type="common">Bdellovibrio stolpii</name>
    <dbReference type="NCBI Taxonomy" id="960"/>
    <lineage>
        <taxon>Bacteria</taxon>
        <taxon>Pseudomonadati</taxon>
        <taxon>Bdellovibrionota</taxon>
        <taxon>Bacteriovoracia</taxon>
        <taxon>Bacteriovoracales</taxon>
        <taxon>Bacteriovoracaceae</taxon>
        <taxon>Bacteriovorax</taxon>
    </lineage>
</organism>
<dbReference type="OrthoDB" id="5298371at2"/>
<keyword evidence="2" id="KW-1185">Reference proteome</keyword>
<dbReference type="AlphaFoldDB" id="A0A2K9NQF2"/>
<accession>A0A2K9NQF2</accession>
<dbReference type="RefSeq" id="WP_102242580.1">
    <property type="nucleotide sequence ID" value="NZ_CP025704.1"/>
</dbReference>
<gene>
    <name evidence="1" type="ORF">C0V70_03995</name>
</gene>
<proteinExistence type="predicted"/>
<evidence type="ECO:0000313" key="2">
    <source>
        <dbReference type="Proteomes" id="UP000235584"/>
    </source>
</evidence>
<dbReference type="Gene3D" id="2.40.160.60">
    <property type="entry name" value="Outer membrane protein transport protein (OMPP1/FadL/TodX)"/>
    <property type="match status" value="1"/>
</dbReference>
<reference evidence="1 2" key="1">
    <citation type="submission" date="2018-01" db="EMBL/GenBank/DDBJ databases">
        <title>Complete genome sequence of Bacteriovorax stolpii DSM12778.</title>
        <authorList>
            <person name="Tang B."/>
            <person name="Chang J."/>
        </authorList>
    </citation>
    <scope>NUCLEOTIDE SEQUENCE [LARGE SCALE GENOMIC DNA]</scope>
    <source>
        <strain evidence="1 2">DSM 12778</strain>
    </source>
</reference>
<dbReference type="Proteomes" id="UP000235584">
    <property type="component" value="Chromosome"/>
</dbReference>
<dbReference type="SUPFAM" id="SSF56935">
    <property type="entry name" value="Porins"/>
    <property type="match status" value="1"/>
</dbReference>
<name>A0A2K9NQF2_BACTC</name>